<dbReference type="CDD" id="cd00685">
    <property type="entry name" value="Trans_IPPS_HT"/>
    <property type="match status" value="1"/>
</dbReference>
<dbReference type="AlphaFoldDB" id="A0AAD9S8F2"/>
<dbReference type="PROSITE" id="PS00723">
    <property type="entry name" value="POLYPRENYL_SYNTHASE_1"/>
    <property type="match status" value="1"/>
</dbReference>
<evidence type="ECO:0000256" key="2">
    <source>
        <dbReference type="ARBA" id="ARBA00004932"/>
    </source>
</evidence>
<evidence type="ECO:0000256" key="10">
    <source>
        <dbReference type="RuleBase" id="RU004466"/>
    </source>
</evidence>
<organism evidence="11 12">
    <name type="scientific">Phomopsis amygdali</name>
    <name type="common">Fusicoccum amygdali</name>
    <dbReference type="NCBI Taxonomy" id="1214568"/>
    <lineage>
        <taxon>Eukaryota</taxon>
        <taxon>Fungi</taxon>
        <taxon>Dikarya</taxon>
        <taxon>Ascomycota</taxon>
        <taxon>Pezizomycotina</taxon>
        <taxon>Sordariomycetes</taxon>
        <taxon>Sordariomycetidae</taxon>
        <taxon>Diaporthales</taxon>
        <taxon>Diaporthaceae</taxon>
        <taxon>Diaporthe</taxon>
    </lineage>
</organism>
<evidence type="ECO:0000256" key="8">
    <source>
        <dbReference type="ARBA" id="ARBA00022842"/>
    </source>
</evidence>
<evidence type="ECO:0000256" key="5">
    <source>
        <dbReference type="ARBA" id="ARBA00022516"/>
    </source>
</evidence>
<dbReference type="GO" id="GO:0004337">
    <property type="term" value="F:(2E,6E)-farnesyl diphosphate synthase activity"/>
    <property type="evidence" value="ECO:0007669"/>
    <property type="project" value="TreeGrafter"/>
</dbReference>
<reference evidence="11" key="1">
    <citation type="submission" date="2023-06" db="EMBL/GenBank/DDBJ databases">
        <authorList>
            <person name="Noh H."/>
        </authorList>
    </citation>
    <scope>NUCLEOTIDE SEQUENCE</scope>
    <source>
        <strain evidence="11">DUCC20226</strain>
    </source>
</reference>
<evidence type="ECO:0000256" key="7">
    <source>
        <dbReference type="ARBA" id="ARBA00022723"/>
    </source>
</evidence>
<keyword evidence="8" id="KW-0460">Magnesium</keyword>
<protein>
    <recommendedName>
        <fullName evidence="13">Farnesyl diphosphate synthase</fullName>
    </recommendedName>
</protein>
<dbReference type="Pfam" id="PF00348">
    <property type="entry name" value="polyprenyl_synt"/>
    <property type="match status" value="1"/>
</dbReference>
<dbReference type="Proteomes" id="UP001265746">
    <property type="component" value="Unassembled WGS sequence"/>
</dbReference>
<evidence type="ECO:0000256" key="1">
    <source>
        <dbReference type="ARBA" id="ARBA00001946"/>
    </source>
</evidence>
<evidence type="ECO:0000313" key="12">
    <source>
        <dbReference type="Proteomes" id="UP001265746"/>
    </source>
</evidence>
<evidence type="ECO:0000313" key="11">
    <source>
        <dbReference type="EMBL" id="KAK2602199.1"/>
    </source>
</evidence>
<comment type="pathway">
    <text evidence="2">Isoprenoid biosynthesis; geranyl diphosphate biosynthesis; geranyl diphosphate from dimethylallyl diphosphate and isopentenyl diphosphate: step 1/1.</text>
</comment>
<dbReference type="GO" id="GO:0043386">
    <property type="term" value="P:mycotoxin biosynthetic process"/>
    <property type="evidence" value="ECO:0007669"/>
    <property type="project" value="UniProtKB-ARBA"/>
</dbReference>
<dbReference type="GO" id="GO:0046165">
    <property type="term" value="P:alcohol biosynthetic process"/>
    <property type="evidence" value="ECO:0007669"/>
    <property type="project" value="UniProtKB-ARBA"/>
</dbReference>
<dbReference type="SFLD" id="SFLDG01017">
    <property type="entry name" value="Polyprenyl_Transferase_Like"/>
    <property type="match status" value="1"/>
</dbReference>
<dbReference type="InterPro" id="IPR008949">
    <property type="entry name" value="Isoprenoid_synthase_dom_sf"/>
</dbReference>
<keyword evidence="5" id="KW-0444">Lipid biosynthesis</keyword>
<evidence type="ECO:0000256" key="4">
    <source>
        <dbReference type="ARBA" id="ARBA00006706"/>
    </source>
</evidence>
<name>A0AAD9S8F2_PHOAM</name>
<sequence>MAQRTTLKEFEAVFPKLEADLVEHAQKYNLPQKQLDWYKASLETNACGGKCNRGMSVPDSVSMLLARPLSEDEYFHAATLGWLTELLQAFFLVSDDIMDTSITRRGKPCWYRQEGVGMIAINDAFMLEAAIYTLLKKYFRSHPAYVDLIELFHETSYQTELGQLTDLITAPEDNVDLDNFSMEKYRFIVIYKTSYYSFFLPVALALHQLNIGTPENLKQAEDILIPMGEYFQIQDDYLDNFGLPEHIGKIGTDIMDNKCSWLVNQALAICTPEQRKILDDNYGRKDKDKEAVVKKLYDELKLEQRYKEYEEKVVGEIKDKIAKIDETQGLKKGVFEAFLAKIYKRSK</sequence>
<keyword evidence="9" id="KW-0443">Lipid metabolism</keyword>
<evidence type="ECO:0008006" key="13">
    <source>
        <dbReference type="Google" id="ProtNLM"/>
    </source>
</evidence>
<dbReference type="SFLD" id="SFLDS00005">
    <property type="entry name" value="Isoprenoid_Synthase_Type_I"/>
    <property type="match status" value="1"/>
</dbReference>
<dbReference type="FunFam" id="1.10.600.10:FF:000006">
    <property type="entry name" value="Farnesyl pyrophosphate synthase"/>
    <property type="match status" value="1"/>
</dbReference>
<keyword evidence="6 10" id="KW-0808">Transferase</keyword>
<keyword evidence="12" id="KW-1185">Reference proteome</keyword>
<dbReference type="GO" id="GO:0005737">
    <property type="term" value="C:cytoplasm"/>
    <property type="evidence" value="ECO:0007669"/>
    <property type="project" value="TreeGrafter"/>
</dbReference>
<dbReference type="InterPro" id="IPR000092">
    <property type="entry name" value="Polyprenyl_synt"/>
</dbReference>
<evidence type="ECO:0000256" key="9">
    <source>
        <dbReference type="ARBA" id="ARBA00023098"/>
    </source>
</evidence>
<evidence type="ECO:0000256" key="6">
    <source>
        <dbReference type="ARBA" id="ARBA00022679"/>
    </source>
</evidence>
<dbReference type="GO" id="GO:0004161">
    <property type="term" value="F:dimethylallyltranstransferase activity"/>
    <property type="evidence" value="ECO:0007669"/>
    <property type="project" value="TreeGrafter"/>
</dbReference>
<keyword evidence="7" id="KW-0479">Metal-binding</keyword>
<dbReference type="EMBL" id="JAUJFL010000005">
    <property type="protein sequence ID" value="KAK2602199.1"/>
    <property type="molecule type" value="Genomic_DNA"/>
</dbReference>
<proteinExistence type="inferred from homology"/>
<dbReference type="GO" id="GO:0045337">
    <property type="term" value="P:farnesyl diphosphate biosynthetic process"/>
    <property type="evidence" value="ECO:0007669"/>
    <property type="project" value="TreeGrafter"/>
</dbReference>
<accession>A0AAD9S8F2</accession>
<gene>
    <name evidence="11" type="ORF">N8I77_008750</name>
</gene>
<dbReference type="PANTHER" id="PTHR11525">
    <property type="entry name" value="FARNESYL-PYROPHOSPHATE SYNTHETASE"/>
    <property type="match status" value="1"/>
</dbReference>
<dbReference type="Gene3D" id="1.10.600.10">
    <property type="entry name" value="Farnesyl Diphosphate Synthase"/>
    <property type="match status" value="1"/>
</dbReference>
<dbReference type="InterPro" id="IPR033749">
    <property type="entry name" value="Polyprenyl_synt_CS"/>
</dbReference>
<evidence type="ECO:0000256" key="3">
    <source>
        <dbReference type="ARBA" id="ARBA00005035"/>
    </source>
</evidence>
<dbReference type="SUPFAM" id="SSF48576">
    <property type="entry name" value="Terpenoid synthases"/>
    <property type="match status" value="1"/>
</dbReference>
<comment type="cofactor">
    <cofactor evidence="1">
        <name>Mg(2+)</name>
        <dbReference type="ChEBI" id="CHEBI:18420"/>
    </cofactor>
</comment>
<dbReference type="GO" id="GO:0046872">
    <property type="term" value="F:metal ion binding"/>
    <property type="evidence" value="ECO:0007669"/>
    <property type="project" value="UniProtKB-KW"/>
</dbReference>
<dbReference type="PROSITE" id="PS00444">
    <property type="entry name" value="POLYPRENYL_SYNTHASE_2"/>
    <property type="match status" value="1"/>
</dbReference>
<comment type="caution">
    <text evidence="11">The sequence shown here is derived from an EMBL/GenBank/DDBJ whole genome shotgun (WGS) entry which is preliminary data.</text>
</comment>
<dbReference type="InterPro" id="IPR039702">
    <property type="entry name" value="FPS1-like"/>
</dbReference>
<comment type="similarity">
    <text evidence="4 10">Belongs to the FPP/GGPP synthase family.</text>
</comment>
<comment type="pathway">
    <text evidence="3">Isoprenoid biosynthesis; farnesyl diphosphate biosynthesis; farnesyl diphosphate from geranyl diphosphate and isopentenyl diphosphate: step 1/1.</text>
</comment>
<dbReference type="PANTHER" id="PTHR11525:SF0">
    <property type="entry name" value="FARNESYL PYROPHOSPHATE SYNTHASE"/>
    <property type="match status" value="1"/>
</dbReference>